<evidence type="ECO:0000313" key="1">
    <source>
        <dbReference type="EMBL" id="MTD17484.1"/>
    </source>
</evidence>
<dbReference type="Proteomes" id="UP000460221">
    <property type="component" value="Unassembled WGS sequence"/>
</dbReference>
<dbReference type="AlphaFoldDB" id="A0A7K1FXC7"/>
<gene>
    <name evidence="1" type="ORF">GIS00_26495</name>
</gene>
<dbReference type="RefSeq" id="WP_154771481.1">
    <property type="nucleotide sequence ID" value="NZ_WLYK01000021.1"/>
</dbReference>
<accession>A0A7K1FXC7</accession>
<dbReference type="EMBL" id="WLYK01000021">
    <property type="protein sequence ID" value="MTD17484.1"/>
    <property type="molecule type" value="Genomic_DNA"/>
</dbReference>
<sequence length="101" mass="11112">MEFAFETERVHKMRRRHVRLTVAAIPGADDERFCVFHTPLLGSLYLEGQGHLDDDCGRCGTTLMRGMRSITGVSGVVFICPSCHCGNITSAVRREALDAAS</sequence>
<keyword evidence="2" id="KW-1185">Reference proteome</keyword>
<evidence type="ECO:0000313" key="2">
    <source>
        <dbReference type="Proteomes" id="UP000460221"/>
    </source>
</evidence>
<reference evidence="1 2" key="1">
    <citation type="submission" date="2019-11" db="EMBL/GenBank/DDBJ databases">
        <authorList>
            <person name="Jiang L.-Q."/>
        </authorList>
    </citation>
    <scope>NUCLEOTIDE SEQUENCE [LARGE SCALE GENOMIC DNA]</scope>
    <source>
        <strain evidence="1 2">YIM 132087</strain>
    </source>
</reference>
<name>A0A7K1FXC7_9ACTN</name>
<organism evidence="1 2">
    <name type="scientific">Nakamurella alba</name>
    <dbReference type="NCBI Taxonomy" id="2665158"/>
    <lineage>
        <taxon>Bacteria</taxon>
        <taxon>Bacillati</taxon>
        <taxon>Actinomycetota</taxon>
        <taxon>Actinomycetes</taxon>
        <taxon>Nakamurellales</taxon>
        <taxon>Nakamurellaceae</taxon>
        <taxon>Nakamurella</taxon>
    </lineage>
</organism>
<proteinExistence type="predicted"/>
<comment type="caution">
    <text evidence="1">The sequence shown here is derived from an EMBL/GenBank/DDBJ whole genome shotgun (WGS) entry which is preliminary data.</text>
</comment>
<protein>
    <submittedName>
        <fullName evidence="1">Uncharacterized protein</fullName>
    </submittedName>
</protein>